<feature type="binding site" evidence="9">
    <location>
        <position position="132"/>
    </location>
    <ligand>
        <name>substrate</name>
    </ligand>
</feature>
<sequence length="392" mass="42877">MTAFDLAPALRSRQNQGLYRFRRTLSSAQKPEVWIDGHRYLAFCSNNYLGLADHPDVVSAFKKAANKYGVGGGASHLVVGHSEPHRLLEEELAEFTGRDRTLLYANGYMANLGVISALLGKKDGVFLDRLNHASLVDAALLSAASFQRYRHCYCQNLEEKLQKSSAYRKLIVTDGVFSMDGDIAPLDKLPAITKQYDAWLMVDDAHGFGVLGENGGGVAEHFNLSQQELPVLMGTLGKAFGCYGAFVAGSNELIETMIQFSRPYIYTTSIPPAVTEASRASLKLVKSEYWRRDHLKKLISYFRQHCQASGIELTASSTPIQPLVVGSASVATAISNTLASKNILITAIRPPTVPTGTSRLRIALSASHTFEHIDYLLEILGKIAGRHAMKGT</sequence>
<dbReference type="SUPFAM" id="SSF53383">
    <property type="entry name" value="PLP-dependent transferases"/>
    <property type="match status" value="1"/>
</dbReference>
<dbReference type="CDD" id="cd06454">
    <property type="entry name" value="KBL_like"/>
    <property type="match status" value="1"/>
</dbReference>
<dbReference type="InterPro" id="IPR015424">
    <property type="entry name" value="PyrdxlP-dep_Trfase"/>
</dbReference>
<accession>A0AA90P1J5</accession>
<dbReference type="InterPro" id="IPR015421">
    <property type="entry name" value="PyrdxlP-dep_Trfase_major"/>
</dbReference>
<feature type="binding site" evidence="9">
    <location>
        <begin position="107"/>
        <end position="108"/>
    </location>
    <ligand>
        <name>pyridoxal 5'-phosphate</name>
        <dbReference type="ChEBI" id="CHEBI:597326"/>
    </ligand>
</feature>
<evidence type="ECO:0000256" key="4">
    <source>
        <dbReference type="ARBA" id="ARBA00011738"/>
    </source>
</evidence>
<comment type="catalytic activity">
    <reaction evidence="8 9">
        <text>6-carboxyhexanoyl-[ACP] + L-alanine + H(+) = (8S)-8-amino-7-oxononanoate + holo-[ACP] + CO2</text>
        <dbReference type="Rhea" id="RHEA:42288"/>
        <dbReference type="Rhea" id="RHEA-COMP:9685"/>
        <dbReference type="Rhea" id="RHEA-COMP:9955"/>
        <dbReference type="ChEBI" id="CHEBI:15378"/>
        <dbReference type="ChEBI" id="CHEBI:16526"/>
        <dbReference type="ChEBI" id="CHEBI:57972"/>
        <dbReference type="ChEBI" id="CHEBI:64479"/>
        <dbReference type="ChEBI" id="CHEBI:78846"/>
        <dbReference type="ChEBI" id="CHEBI:149468"/>
        <dbReference type="EC" id="2.3.1.47"/>
    </reaction>
</comment>
<protein>
    <recommendedName>
        <fullName evidence="9">8-amino-7-oxononanoate synthase</fullName>
        <shortName evidence="9">AONS</shortName>
        <ecNumber evidence="9">2.3.1.47</ecNumber>
    </recommendedName>
    <alternativeName>
        <fullName evidence="9">7-keto-8-amino-pelargonic acid synthase</fullName>
        <shortName evidence="9">7-KAP synthase</shortName>
        <shortName evidence="9">KAPA synthase</shortName>
    </alternativeName>
    <alternativeName>
        <fullName evidence="9">8-amino-7-ketopelargonate synthase</fullName>
    </alternativeName>
</protein>
<dbReference type="PROSITE" id="PS00599">
    <property type="entry name" value="AA_TRANSFER_CLASS_2"/>
    <property type="match status" value="1"/>
</dbReference>
<feature type="domain" description="Aminotransferase class I/classII large" evidence="11">
    <location>
        <begin position="41"/>
        <end position="379"/>
    </location>
</feature>
<evidence type="ECO:0000259" key="11">
    <source>
        <dbReference type="Pfam" id="PF00155"/>
    </source>
</evidence>
<feature type="modified residue" description="N6-(pyridoxal phosphate)lysine" evidence="9 10">
    <location>
        <position position="238"/>
    </location>
</feature>
<dbReference type="Pfam" id="PF00155">
    <property type="entry name" value="Aminotran_1_2"/>
    <property type="match status" value="1"/>
</dbReference>
<evidence type="ECO:0000256" key="2">
    <source>
        <dbReference type="ARBA" id="ARBA00004746"/>
    </source>
</evidence>
<dbReference type="InterPro" id="IPR004723">
    <property type="entry name" value="AONS_Archaea/Proteobacteria"/>
</dbReference>
<dbReference type="PANTHER" id="PTHR13693">
    <property type="entry name" value="CLASS II AMINOTRANSFERASE/8-AMINO-7-OXONONANOATE SYNTHASE"/>
    <property type="match status" value="1"/>
</dbReference>
<dbReference type="InterPro" id="IPR015422">
    <property type="entry name" value="PyrdxlP-dep_Trfase_small"/>
</dbReference>
<evidence type="ECO:0000256" key="10">
    <source>
        <dbReference type="PIRSR" id="PIRSR604723-51"/>
    </source>
</evidence>
<evidence type="ECO:0000256" key="9">
    <source>
        <dbReference type="HAMAP-Rule" id="MF_01693"/>
    </source>
</evidence>
<dbReference type="NCBIfam" id="TIGR00858">
    <property type="entry name" value="bioF"/>
    <property type="match status" value="1"/>
</dbReference>
<dbReference type="HAMAP" id="MF_01693">
    <property type="entry name" value="BioF_aminotrans_2"/>
    <property type="match status" value="1"/>
</dbReference>
<comment type="similarity">
    <text evidence="3 9">Belongs to the class-II pyridoxal-phosphate-dependent aminotransferase family. BioF subfamily.</text>
</comment>
<evidence type="ECO:0000256" key="7">
    <source>
        <dbReference type="ARBA" id="ARBA00022898"/>
    </source>
</evidence>
<feature type="binding site" evidence="9">
    <location>
        <position position="352"/>
    </location>
    <ligand>
        <name>substrate</name>
    </ligand>
</feature>
<keyword evidence="13" id="KW-1185">Reference proteome</keyword>
<dbReference type="Gene3D" id="3.90.1150.10">
    <property type="entry name" value="Aspartate Aminotransferase, domain 1"/>
    <property type="match status" value="1"/>
</dbReference>
<keyword evidence="7 9" id="KW-0663">Pyridoxal phosphate</keyword>
<dbReference type="InterPro" id="IPR022834">
    <property type="entry name" value="AONS_Proteobacteria"/>
</dbReference>
<dbReference type="InterPro" id="IPR004839">
    <property type="entry name" value="Aminotransferase_I/II_large"/>
</dbReference>
<keyword evidence="6 9" id="KW-0093">Biotin biosynthesis</keyword>
<dbReference type="EC" id="2.3.1.47" evidence="9"/>
<comment type="function">
    <text evidence="9">Catalyzes the decarboxylative condensation of pimeloyl-[acyl-carrier protein] and L-alanine to produce 8-amino-7-oxononanoate (AON), [acyl-carrier protein], and carbon dioxide.</text>
</comment>
<evidence type="ECO:0000256" key="5">
    <source>
        <dbReference type="ARBA" id="ARBA00022679"/>
    </source>
</evidence>
<evidence type="ECO:0000313" key="12">
    <source>
        <dbReference type="EMBL" id="MDP0589361.1"/>
    </source>
</evidence>
<comment type="caution">
    <text evidence="12">The sequence shown here is derived from an EMBL/GenBank/DDBJ whole genome shotgun (WGS) entry which is preliminary data.</text>
</comment>
<comment type="subunit">
    <text evidence="4 9">Homodimer.</text>
</comment>
<organism evidence="12 13">
    <name type="scientific">Candidatus Endonucleibacter bathymodioli</name>
    <dbReference type="NCBI Taxonomy" id="539814"/>
    <lineage>
        <taxon>Bacteria</taxon>
        <taxon>Pseudomonadati</taxon>
        <taxon>Pseudomonadota</taxon>
        <taxon>Gammaproteobacteria</taxon>
        <taxon>Oceanospirillales</taxon>
        <taxon>Endozoicomonadaceae</taxon>
        <taxon>Candidatus Endonucleibacter</taxon>
    </lineage>
</organism>
<dbReference type="InterPro" id="IPR050087">
    <property type="entry name" value="AON_synthase_class-II"/>
</dbReference>
<dbReference type="GO" id="GO:0030170">
    <property type="term" value="F:pyridoxal phosphate binding"/>
    <property type="evidence" value="ECO:0007669"/>
    <property type="project" value="UniProtKB-UniRule"/>
</dbReference>
<comment type="pathway">
    <text evidence="2 9">Cofactor biosynthesis; biotin biosynthesis.</text>
</comment>
<dbReference type="EMBL" id="JASXSV010000013">
    <property type="protein sequence ID" value="MDP0589361.1"/>
    <property type="molecule type" value="Genomic_DNA"/>
</dbReference>
<dbReference type="PANTHER" id="PTHR13693:SF100">
    <property type="entry name" value="8-AMINO-7-OXONONANOATE SYNTHASE"/>
    <property type="match status" value="1"/>
</dbReference>
<name>A0AA90P1J5_9GAMM</name>
<evidence type="ECO:0000256" key="8">
    <source>
        <dbReference type="ARBA" id="ARBA00047715"/>
    </source>
</evidence>
<feature type="binding site" evidence="9">
    <location>
        <position position="178"/>
    </location>
    <ligand>
        <name>pyridoxal 5'-phosphate</name>
        <dbReference type="ChEBI" id="CHEBI:597326"/>
    </ligand>
</feature>
<proteinExistence type="inferred from homology"/>
<dbReference type="GO" id="GO:0009102">
    <property type="term" value="P:biotin biosynthetic process"/>
    <property type="evidence" value="ECO:0007669"/>
    <property type="project" value="UniProtKB-UniRule"/>
</dbReference>
<keyword evidence="5 9" id="KW-0808">Transferase</keyword>
<feature type="binding site" evidence="9">
    <location>
        <position position="235"/>
    </location>
    <ligand>
        <name>pyridoxal 5'-phosphate</name>
        <dbReference type="ChEBI" id="CHEBI:597326"/>
    </ligand>
</feature>
<dbReference type="Gene3D" id="3.40.640.10">
    <property type="entry name" value="Type I PLP-dependent aspartate aminotransferase-like (Major domain)"/>
    <property type="match status" value="1"/>
</dbReference>
<comment type="cofactor">
    <cofactor evidence="1 9 10">
        <name>pyridoxal 5'-phosphate</name>
        <dbReference type="ChEBI" id="CHEBI:597326"/>
    </cofactor>
</comment>
<feature type="binding site" evidence="9">
    <location>
        <position position="206"/>
    </location>
    <ligand>
        <name>pyridoxal 5'-phosphate</name>
        <dbReference type="ChEBI" id="CHEBI:597326"/>
    </ligand>
</feature>
<evidence type="ECO:0000313" key="13">
    <source>
        <dbReference type="Proteomes" id="UP001178148"/>
    </source>
</evidence>
<evidence type="ECO:0000256" key="3">
    <source>
        <dbReference type="ARBA" id="ARBA00010008"/>
    </source>
</evidence>
<gene>
    <name evidence="9 12" type="primary">bioF</name>
    <name evidence="12" type="ORF">QS748_09315</name>
</gene>
<reference evidence="12 13" key="1">
    <citation type="journal article" date="2023" name="bioRxiv">
        <title>An intranuclear bacterial parasite of deep-sea mussels expresses apoptosis inhibitors acquired from its host.</title>
        <authorList>
            <person name="Gonzalez Porras M.A."/>
            <person name="Assie A."/>
            <person name="Tietjen M."/>
            <person name="Violette M."/>
            <person name="Kleiner M."/>
            <person name="Gruber-Vodicka H."/>
            <person name="Dubilier N."/>
            <person name="Leisch N."/>
        </authorList>
    </citation>
    <scope>NUCLEOTIDE SEQUENCE [LARGE SCALE GENOMIC DNA]</scope>
    <source>
        <strain evidence="12">IAP13</strain>
    </source>
</reference>
<dbReference type="GO" id="GO:0008710">
    <property type="term" value="F:8-amino-7-oxononanoate synthase activity"/>
    <property type="evidence" value="ECO:0007669"/>
    <property type="project" value="UniProtKB-UniRule"/>
</dbReference>
<dbReference type="InterPro" id="IPR001917">
    <property type="entry name" value="Aminotrans_II_pyridoxalP_BS"/>
</dbReference>
<dbReference type="Proteomes" id="UP001178148">
    <property type="component" value="Unassembled WGS sequence"/>
</dbReference>
<dbReference type="AlphaFoldDB" id="A0AA90P1J5"/>
<evidence type="ECO:0000256" key="1">
    <source>
        <dbReference type="ARBA" id="ARBA00001933"/>
    </source>
</evidence>
<keyword evidence="12" id="KW-0012">Acyltransferase</keyword>
<evidence type="ECO:0000256" key="6">
    <source>
        <dbReference type="ARBA" id="ARBA00022756"/>
    </source>
</evidence>
<feature type="binding site" evidence="9">
    <location>
        <position position="20"/>
    </location>
    <ligand>
        <name>substrate</name>
    </ligand>
</feature>